<dbReference type="Proteomes" id="UP001165405">
    <property type="component" value="Unassembled WGS sequence"/>
</dbReference>
<evidence type="ECO:0000313" key="6">
    <source>
        <dbReference type="EMBL" id="MCF4123161.1"/>
    </source>
</evidence>
<proteinExistence type="inferred from homology"/>
<dbReference type="InterPro" id="IPR000086">
    <property type="entry name" value="NUDIX_hydrolase_dom"/>
</dbReference>
<dbReference type="AlphaFoldDB" id="A0AA41QHH1"/>
<dbReference type="CDD" id="cd18879">
    <property type="entry name" value="NUDIX_Hydrolase"/>
    <property type="match status" value="1"/>
</dbReference>
<dbReference type="EMBL" id="JAKGSG010000055">
    <property type="protein sequence ID" value="MCF4123161.1"/>
    <property type="molecule type" value="Genomic_DNA"/>
</dbReference>
<reference evidence="6" key="1">
    <citation type="submission" date="2022-01" db="EMBL/GenBank/DDBJ databases">
        <title>Antribacter sp. nov., isolated from Guizhou of China.</title>
        <authorList>
            <person name="Chengliang C."/>
            <person name="Ya Z."/>
        </authorList>
    </citation>
    <scope>NUCLEOTIDE SEQUENCE</scope>
    <source>
        <strain evidence="6">KLBMP 9083</strain>
    </source>
</reference>
<sequence length="165" mass="17752">MPIPEYILGLRGHVGHELLWLPGVCAVVLDDEGRVLLGQRSDNGRWALVAGFLEPGEQPAAGIVREVLEETGVEVRVEGIAAVGTYPPVEYPNGDRAQYVTTTFVCRPVSADSARAAHVADDESLAVGWFAPDDLPDGLSAGSRDRLRAALEWVADPSHGPWFAR</sequence>
<keyword evidence="3 4" id="KW-0378">Hydrolase</keyword>
<evidence type="ECO:0000256" key="4">
    <source>
        <dbReference type="RuleBase" id="RU003476"/>
    </source>
</evidence>
<keyword evidence="7" id="KW-1185">Reference proteome</keyword>
<evidence type="ECO:0000256" key="2">
    <source>
        <dbReference type="ARBA" id="ARBA00005582"/>
    </source>
</evidence>
<dbReference type="PROSITE" id="PS00893">
    <property type="entry name" value="NUDIX_BOX"/>
    <property type="match status" value="1"/>
</dbReference>
<dbReference type="InterPro" id="IPR020084">
    <property type="entry name" value="NUDIX_hydrolase_CS"/>
</dbReference>
<evidence type="ECO:0000313" key="7">
    <source>
        <dbReference type="Proteomes" id="UP001165405"/>
    </source>
</evidence>
<dbReference type="SUPFAM" id="SSF55811">
    <property type="entry name" value="Nudix"/>
    <property type="match status" value="1"/>
</dbReference>
<gene>
    <name evidence="6" type="ORF">L1785_19495</name>
</gene>
<accession>A0AA41QHH1</accession>
<dbReference type="Gene3D" id="3.90.79.10">
    <property type="entry name" value="Nucleoside Triphosphate Pyrophosphohydrolase"/>
    <property type="match status" value="1"/>
</dbReference>
<dbReference type="InterPro" id="IPR020476">
    <property type="entry name" value="Nudix_hydrolase"/>
</dbReference>
<comment type="caution">
    <text evidence="6">The sequence shown here is derived from an EMBL/GenBank/DDBJ whole genome shotgun (WGS) entry which is preliminary data.</text>
</comment>
<protein>
    <submittedName>
        <fullName evidence="6">NUDIX domain-containing protein</fullName>
    </submittedName>
</protein>
<dbReference type="RefSeq" id="WP_236090973.1">
    <property type="nucleotide sequence ID" value="NZ_JAKGSG010000055.1"/>
</dbReference>
<name>A0AA41QHH1_9MICO</name>
<dbReference type="InterPro" id="IPR015797">
    <property type="entry name" value="NUDIX_hydrolase-like_dom_sf"/>
</dbReference>
<dbReference type="PRINTS" id="PR00502">
    <property type="entry name" value="NUDIXFAMILY"/>
</dbReference>
<evidence type="ECO:0000256" key="3">
    <source>
        <dbReference type="ARBA" id="ARBA00022801"/>
    </source>
</evidence>
<dbReference type="PANTHER" id="PTHR43046">
    <property type="entry name" value="GDP-MANNOSE MANNOSYL HYDROLASE"/>
    <property type="match status" value="1"/>
</dbReference>
<evidence type="ECO:0000259" key="5">
    <source>
        <dbReference type="PROSITE" id="PS51462"/>
    </source>
</evidence>
<comment type="cofactor">
    <cofactor evidence="1">
        <name>Mg(2+)</name>
        <dbReference type="ChEBI" id="CHEBI:18420"/>
    </cofactor>
</comment>
<evidence type="ECO:0000256" key="1">
    <source>
        <dbReference type="ARBA" id="ARBA00001946"/>
    </source>
</evidence>
<dbReference type="Pfam" id="PF00293">
    <property type="entry name" value="NUDIX"/>
    <property type="match status" value="1"/>
</dbReference>
<dbReference type="PANTHER" id="PTHR43046:SF16">
    <property type="entry name" value="ADP-RIBOSE PYROPHOSPHATASE YJHB-RELATED"/>
    <property type="match status" value="1"/>
</dbReference>
<dbReference type="PROSITE" id="PS51462">
    <property type="entry name" value="NUDIX"/>
    <property type="match status" value="1"/>
</dbReference>
<dbReference type="GO" id="GO:0016787">
    <property type="term" value="F:hydrolase activity"/>
    <property type="evidence" value="ECO:0007669"/>
    <property type="project" value="UniProtKB-KW"/>
</dbReference>
<organism evidence="6 7">
    <name type="scientific">Antribacter soli</name>
    <dbReference type="NCBI Taxonomy" id="2910976"/>
    <lineage>
        <taxon>Bacteria</taxon>
        <taxon>Bacillati</taxon>
        <taxon>Actinomycetota</taxon>
        <taxon>Actinomycetes</taxon>
        <taxon>Micrococcales</taxon>
        <taxon>Promicromonosporaceae</taxon>
        <taxon>Antribacter</taxon>
    </lineage>
</organism>
<comment type="similarity">
    <text evidence="2 4">Belongs to the Nudix hydrolase family.</text>
</comment>
<feature type="domain" description="Nudix hydrolase" evidence="5">
    <location>
        <begin position="19"/>
        <end position="152"/>
    </location>
</feature>